<comment type="caution">
    <text evidence="1">The sequence shown here is derived from an EMBL/GenBank/DDBJ whole genome shotgun (WGS) entry which is preliminary data.</text>
</comment>
<keyword evidence="2" id="KW-1185">Reference proteome</keyword>
<dbReference type="EMBL" id="JACIGI010000014">
    <property type="protein sequence ID" value="MBB4286294.1"/>
    <property type="molecule type" value="Genomic_DNA"/>
</dbReference>
<dbReference type="AlphaFoldDB" id="A0A7W6RZV5"/>
<feature type="non-terminal residue" evidence="1">
    <location>
        <position position="45"/>
    </location>
</feature>
<sequence>MDEIEAFLGGKSRFAVLLKHFSEIEDDREAWRVDHPLPEVLFLVV</sequence>
<evidence type="ECO:0000313" key="2">
    <source>
        <dbReference type="Proteomes" id="UP000555728"/>
    </source>
</evidence>
<reference evidence="1 2" key="1">
    <citation type="submission" date="2020-08" db="EMBL/GenBank/DDBJ databases">
        <title>Genome sequencing of Purple Non-Sulfur Bacteria from various extreme environments.</title>
        <authorList>
            <person name="Mayer M."/>
        </authorList>
    </citation>
    <scope>NUCLEOTIDE SEQUENCE [LARGE SCALE GENOMIC DNA]</scope>
    <source>
        <strain evidence="1 2">JA135</strain>
    </source>
</reference>
<protein>
    <submittedName>
        <fullName evidence="1">Uncharacterized protein</fullName>
    </submittedName>
</protein>
<name>A0A7W6RZV5_9PROT</name>
<accession>A0A7W6RZV5</accession>
<evidence type="ECO:0000313" key="1">
    <source>
        <dbReference type="EMBL" id="MBB4286294.1"/>
    </source>
</evidence>
<proteinExistence type="predicted"/>
<organism evidence="1 2">
    <name type="scientific">Roseospira goensis</name>
    <dbReference type="NCBI Taxonomy" id="391922"/>
    <lineage>
        <taxon>Bacteria</taxon>
        <taxon>Pseudomonadati</taxon>
        <taxon>Pseudomonadota</taxon>
        <taxon>Alphaproteobacteria</taxon>
        <taxon>Rhodospirillales</taxon>
        <taxon>Rhodospirillaceae</taxon>
        <taxon>Roseospira</taxon>
    </lineage>
</organism>
<dbReference type="Proteomes" id="UP000555728">
    <property type="component" value="Unassembled WGS sequence"/>
</dbReference>
<gene>
    <name evidence="1" type="ORF">GGD88_002021</name>
</gene>